<dbReference type="InterPro" id="IPR017737">
    <property type="entry name" value="TssE1-like"/>
</dbReference>
<gene>
    <name evidence="2" type="primary">tssE</name>
    <name evidence="2" type="ORF">LE190_07355</name>
</gene>
<keyword evidence="3" id="KW-1185">Reference proteome</keyword>
<dbReference type="EMBL" id="JAHYBX010000002">
    <property type="protein sequence ID" value="MCA1855740.1"/>
    <property type="molecule type" value="Genomic_DNA"/>
</dbReference>
<protein>
    <submittedName>
        <fullName evidence="2">Type VI secretion system baseplate subunit TssE</fullName>
    </submittedName>
</protein>
<comment type="caution">
    <text evidence="2">The sequence shown here is derived from an EMBL/GenBank/DDBJ whole genome shotgun (WGS) entry which is preliminary data.</text>
</comment>
<sequence length="174" mass="18714">MKGYTPGLFDRLLGAPQRGPSSTLGSSLARQLPQRLTIEELKEAVARDLEALLNTRASLAEETLKDFPLCSRSLVAYGLRDFADRCLSSPLERAAICASIEKTIASHEPRLRKASASFVQGRGAVNRLNFSITALLVASMSEEPVSFDAVLTPSNLQYSVSRAGKGPRPVPAGE</sequence>
<dbReference type="PANTHER" id="PTHR38595">
    <property type="entry name" value="CYTOPLASMIC PROTEIN-RELATED"/>
    <property type="match status" value="1"/>
</dbReference>
<dbReference type="InterPro" id="IPR007048">
    <property type="entry name" value="IraD/Gp25-like"/>
</dbReference>
<dbReference type="Gene3D" id="3.10.450.40">
    <property type="match status" value="1"/>
</dbReference>
<evidence type="ECO:0000313" key="3">
    <source>
        <dbReference type="Proteomes" id="UP001198602"/>
    </source>
</evidence>
<dbReference type="SUPFAM" id="SSF160719">
    <property type="entry name" value="gpW/gp25-like"/>
    <property type="match status" value="1"/>
</dbReference>
<accession>A0ABS7YBK8</accession>
<evidence type="ECO:0000259" key="1">
    <source>
        <dbReference type="Pfam" id="PF04965"/>
    </source>
</evidence>
<dbReference type="Proteomes" id="UP001198602">
    <property type="component" value="Unassembled WGS sequence"/>
</dbReference>
<dbReference type="RefSeq" id="WP_225238121.1">
    <property type="nucleotide sequence ID" value="NZ_JAHYBX010000002.1"/>
</dbReference>
<dbReference type="NCBIfam" id="TIGR03357">
    <property type="entry name" value="VI_zyme"/>
    <property type="match status" value="1"/>
</dbReference>
<organism evidence="2 3">
    <name type="scientific">Massilia hydrophila</name>
    <dbReference type="NCBI Taxonomy" id="3044279"/>
    <lineage>
        <taxon>Bacteria</taxon>
        <taxon>Pseudomonadati</taxon>
        <taxon>Pseudomonadota</taxon>
        <taxon>Betaproteobacteria</taxon>
        <taxon>Burkholderiales</taxon>
        <taxon>Oxalobacteraceae</taxon>
        <taxon>Telluria group</taxon>
        <taxon>Massilia</taxon>
    </lineage>
</organism>
<evidence type="ECO:0000313" key="2">
    <source>
        <dbReference type="EMBL" id="MCA1855740.1"/>
    </source>
</evidence>
<dbReference type="InterPro" id="IPR053176">
    <property type="entry name" value="T6SS_TssE1-like"/>
</dbReference>
<proteinExistence type="predicted"/>
<feature type="domain" description="IraD/Gp25-like" evidence="1">
    <location>
        <begin position="40"/>
        <end position="138"/>
    </location>
</feature>
<reference evidence="2 3" key="1">
    <citation type="submission" date="2021-07" db="EMBL/GenBank/DDBJ databases">
        <title>Characterization of Violacein-producing bacteria and related species.</title>
        <authorList>
            <person name="Wilson H.S."/>
            <person name="De Leon M.E."/>
        </authorList>
    </citation>
    <scope>NUCLEOTIDE SEQUENCE [LARGE SCALE GENOMIC DNA]</scope>
    <source>
        <strain evidence="2 3">HSC-2F05</strain>
    </source>
</reference>
<name>A0ABS7YBK8_9BURK</name>
<dbReference type="PANTHER" id="PTHR38595:SF1">
    <property type="entry name" value="TYPE VI SECRETION SYSTEM COMPONENT TSSE1"/>
    <property type="match status" value="1"/>
</dbReference>
<dbReference type="Pfam" id="PF04965">
    <property type="entry name" value="GPW_gp25"/>
    <property type="match status" value="1"/>
</dbReference>